<proteinExistence type="predicted"/>
<evidence type="ECO:0000313" key="3">
    <source>
        <dbReference type="Proteomes" id="UP000231259"/>
    </source>
</evidence>
<protein>
    <submittedName>
        <fullName evidence="2">Uncharacterized protein</fullName>
    </submittedName>
</protein>
<evidence type="ECO:0000256" key="1">
    <source>
        <dbReference type="SAM" id="MobiDB-lite"/>
    </source>
</evidence>
<name>A0A2G8RG54_9RHOB</name>
<keyword evidence="3" id="KW-1185">Reference proteome</keyword>
<dbReference type="EMBL" id="AWWI01000060">
    <property type="protein sequence ID" value="PIL20547.1"/>
    <property type="molecule type" value="Genomic_DNA"/>
</dbReference>
<dbReference type="AlphaFoldDB" id="A0A2G8RG54"/>
<dbReference type="RefSeq" id="WP_099910494.1">
    <property type="nucleotide sequence ID" value="NZ_AWWI01000060.1"/>
</dbReference>
<comment type="caution">
    <text evidence="2">The sequence shown here is derived from an EMBL/GenBank/DDBJ whole genome shotgun (WGS) entry which is preliminary data.</text>
</comment>
<reference evidence="2 3" key="1">
    <citation type="submission" date="2013-09" db="EMBL/GenBank/DDBJ databases">
        <title>Genome sequencing of Phaeobacter antarcticus sp. nov. SM1211.</title>
        <authorList>
            <person name="Zhang X.-Y."/>
            <person name="Liu C."/>
            <person name="Chen X.-L."/>
            <person name="Xie B.-B."/>
            <person name="Qin Q.-L."/>
            <person name="Rong J.-C."/>
            <person name="Zhang Y.-Z."/>
        </authorList>
    </citation>
    <scope>NUCLEOTIDE SEQUENCE [LARGE SCALE GENOMIC DNA]</scope>
    <source>
        <strain evidence="2 3">SM1211</strain>
    </source>
</reference>
<sequence>MTRLTVPTAGISAGPVARATPQQAPEGGAAFSELGQTLFRVGTGLENERLDREMKRAQVDVTRDVNDLRLQVEEIGDPDAADQAWQEGVKGLRDRFQTETTDTGRPRIDPKNSEKFGLVFDDLTNSVAYSLGRRTLGLRNAEREATYVNYAYEAARTGASADEGTIDVLVSQGDEQIDGLVAAGVIDAAEAERRRIGLRGDISNARAIRMVKEDPEGFIAKSTAGGFDGLEADTVASYQVQAQNAIEADAKAAATAAEKAAKERKTAVDDRVKEIRDIAADGREAVDEQFLSNPEVKASEFFGEAQAAISLRKENGSLATMNPAQLDTLIAAEKGQKVAKPYQTERLKVLQKWRDDHEKGYDEDAIKYADKVGVAKITPIDFTADSTTLATELTRRAEIGTDLVDQGYTRDRRILTDDEADHLKTALDVDADPEERLRLAATIAGTLGTGELIKLDDDPVLIHAGDFIAAGNSPGRALDMLRGEAAMARDNIVMPPLKDRRGASFEVLDAVYADLPGGDALQERTLAAADALYAQRMGRIDPTADIDQDRYQQALHEALGGVGRYGTSQARGGIQDMDGVPVLLPKGISVDSAQIAIATSGTVKDPTNPRAAQWSDEAFANRMRIASGGQVPDINGELPDRRTLSDLQIMAVGDDSYVFVRPAADMADPPTMLMNQDGAPFTFSLRRLVREVRK</sequence>
<dbReference type="Proteomes" id="UP000231259">
    <property type="component" value="Unassembled WGS sequence"/>
</dbReference>
<gene>
    <name evidence="2" type="ORF">P775_08435</name>
</gene>
<organism evidence="2 3">
    <name type="scientific">Puniceibacterium antarcticum</name>
    <dbReference type="NCBI Taxonomy" id="1206336"/>
    <lineage>
        <taxon>Bacteria</taxon>
        <taxon>Pseudomonadati</taxon>
        <taxon>Pseudomonadota</taxon>
        <taxon>Alphaproteobacteria</taxon>
        <taxon>Rhodobacterales</taxon>
        <taxon>Paracoccaceae</taxon>
        <taxon>Puniceibacterium</taxon>
    </lineage>
</organism>
<dbReference type="OrthoDB" id="7840725at2"/>
<feature type="region of interest" description="Disordered" evidence="1">
    <location>
        <begin position="1"/>
        <end position="20"/>
    </location>
</feature>
<evidence type="ECO:0000313" key="2">
    <source>
        <dbReference type="EMBL" id="PIL20547.1"/>
    </source>
</evidence>
<accession>A0A2G8RG54</accession>